<reference evidence="3 4" key="1">
    <citation type="journal article" date="2021" name="Sci. Rep.">
        <title>Genome sequencing of the multicellular alga Astrephomene provides insights into convergent evolution of germ-soma differentiation.</title>
        <authorList>
            <person name="Yamashita S."/>
            <person name="Yamamoto K."/>
            <person name="Matsuzaki R."/>
            <person name="Suzuki S."/>
            <person name="Yamaguchi H."/>
            <person name="Hirooka S."/>
            <person name="Minakuchi Y."/>
            <person name="Miyagishima S."/>
            <person name="Kawachi M."/>
            <person name="Toyoda A."/>
            <person name="Nozaki H."/>
        </authorList>
    </citation>
    <scope>NUCLEOTIDE SEQUENCE [LARGE SCALE GENOMIC DNA]</scope>
    <source>
        <strain evidence="3 4">NIES-4017</strain>
    </source>
</reference>
<dbReference type="EMBL" id="BMAR01000015">
    <property type="protein sequence ID" value="GFR46813.1"/>
    <property type="molecule type" value="Genomic_DNA"/>
</dbReference>
<comment type="caution">
    <text evidence="3">The sequence shown here is derived from an EMBL/GenBank/DDBJ whole genome shotgun (WGS) entry which is preliminary data.</text>
</comment>
<feature type="region of interest" description="Disordered" evidence="2">
    <location>
        <begin position="353"/>
        <end position="382"/>
    </location>
</feature>
<evidence type="ECO:0000256" key="2">
    <source>
        <dbReference type="SAM" id="MobiDB-lite"/>
    </source>
</evidence>
<protein>
    <submittedName>
        <fullName evidence="3">Uncharacterized protein</fullName>
    </submittedName>
</protein>
<feature type="compositionally biased region" description="Low complexity" evidence="2">
    <location>
        <begin position="353"/>
        <end position="365"/>
    </location>
</feature>
<evidence type="ECO:0000313" key="3">
    <source>
        <dbReference type="EMBL" id="GFR46813.1"/>
    </source>
</evidence>
<feature type="compositionally biased region" description="Polar residues" evidence="2">
    <location>
        <begin position="740"/>
        <end position="749"/>
    </location>
</feature>
<feature type="region of interest" description="Disordered" evidence="2">
    <location>
        <begin position="496"/>
        <end position="534"/>
    </location>
</feature>
<evidence type="ECO:0000313" key="4">
    <source>
        <dbReference type="Proteomes" id="UP001054857"/>
    </source>
</evidence>
<dbReference type="AlphaFoldDB" id="A0AAD3DS12"/>
<accession>A0AAD3DS12</accession>
<organism evidence="3 4">
    <name type="scientific">Astrephomene gubernaculifera</name>
    <dbReference type="NCBI Taxonomy" id="47775"/>
    <lineage>
        <taxon>Eukaryota</taxon>
        <taxon>Viridiplantae</taxon>
        <taxon>Chlorophyta</taxon>
        <taxon>core chlorophytes</taxon>
        <taxon>Chlorophyceae</taxon>
        <taxon>CS clade</taxon>
        <taxon>Chlamydomonadales</taxon>
        <taxon>Astrephomenaceae</taxon>
        <taxon>Astrephomene</taxon>
    </lineage>
</organism>
<feature type="compositionally biased region" description="Polar residues" evidence="2">
    <location>
        <begin position="613"/>
        <end position="633"/>
    </location>
</feature>
<feature type="region of interest" description="Disordered" evidence="2">
    <location>
        <begin position="613"/>
        <end position="636"/>
    </location>
</feature>
<sequence length="886" mass="91733">MVNRRSESCPRLLRKVSAPTAEVVLPQQRTCTLQDLGPEDKQKVAKLLKQVVDLGQEVQQLRQQRDEQARLFAEREQELQEGNRQLHKEYQSLKRKLGQVLLVLRASQAKVNALEAANHSTRTASVGVQTELVAAPEELQAATNGQVANSAAVAQMQAAANAAPFNSESSAAMTLASATDRTVFSSSPSVPSLLHVAPGAHICITINHVPEPASTAAAPTATEAVDAETPAAVEKPAALGSSLELSGSAGRRSFSSVRPAAACTNLPTAAIESPTLGAASAIPTTLLAAAINAVAASSYETHRLAGEPADGACVPSASHPCMASQPAHAGVGACSASCLTGGAALPTGAPVGVPGAPVHPGPSHASRASGSTAPQAVGRPSGGRSILVDATLQQFESVPVQDVFVSSQEVSVASPMIVPPSDAVVAAASSLLGWQAQHGFMAPEDAVDMQSVSSLACPGGAVDRRPRGKVLSYDPAIGKSGAFYFVDVAEVAPDFPGASEATAGKEVPSAPYSASRRDASQWQRSATASENRVPAEICAPQASAVGRQRPIPAALSLDSQRRMQLPGVTACQGIVHPTSASGPLSLGRLKEVLNSPAATQTAPQGLGRCLQPDQQQLEQSPRSPCSSTATGSTMGPARQLNAAVMAAARAYDCTDTPSSCDTNLSRVATMLDEEARRRRWDMQPPPGAQQQQAGPVQSLGAMRVQQHNPDGLQEATSNCRAKTGGGNLHASSRSRRGLQASDSRQSATGNAWCAAGPAPGGGPMAPLHTSAGSASLAFPKGKDVTDRYDDSLVDILSQADEELEQQHYRKQQQSAWPQPSHLSPAVAVDKTSNGVMRHRSAAAPATASEGSALARNRGGTVEELLSSNLYEENDVLSVILEQECHN</sequence>
<dbReference type="Proteomes" id="UP001054857">
    <property type="component" value="Unassembled WGS sequence"/>
</dbReference>
<feature type="coiled-coil region" evidence="1">
    <location>
        <begin position="44"/>
        <end position="96"/>
    </location>
</feature>
<proteinExistence type="predicted"/>
<keyword evidence="4" id="KW-1185">Reference proteome</keyword>
<feature type="compositionally biased region" description="Polar residues" evidence="2">
    <location>
        <begin position="520"/>
        <end position="530"/>
    </location>
</feature>
<feature type="region of interest" description="Disordered" evidence="2">
    <location>
        <begin position="714"/>
        <end position="750"/>
    </location>
</feature>
<name>A0AAD3DS12_9CHLO</name>
<evidence type="ECO:0000256" key="1">
    <source>
        <dbReference type="SAM" id="Coils"/>
    </source>
</evidence>
<keyword evidence="1" id="KW-0175">Coiled coil</keyword>
<gene>
    <name evidence="3" type="ORF">Agub_g8450</name>
</gene>